<reference evidence="7 8" key="1">
    <citation type="journal article" date="2017" name="Front. Microbiol.">
        <title>Genomic Characterization of Dairy Associated Leuconostoc Species and Diversity of Leuconostocs in Undefined Mixed Mesophilic Starter Cultures.</title>
        <authorList>
            <person name="Frantzen C.A."/>
            <person name="Kot W."/>
            <person name="Pedersen T.B."/>
            <person name="Ardo Y.M."/>
            <person name="Broadbent J.R."/>
            <person name="Neve H."/>
            <person name="Hansen L.H."/>
            <person name="Dal Bello F."/>
            <person name="Ostlie H.M."/>
            <person name="Kleppen H.P."/>
            <person name="Vogensen F.K."/>
            <person name="Holo H."/>
        </authorList>
    </citation>
    <scope>NUCLEOTIDE SEQUENCE [LARGE SCALE GENOMIC DNA]</scope>
    <source>
        <strain evidence="7 8">LMGCF08</strain>
    </source>
</reference>
<dbReference type="PANTHER" id="PTHR37316">
    <property type="entry name" value="TEICHOIC ACID GLYCEROL-PHOSPHATE PRIMASE"/>
    <property type="match status" value="1"/>
</dbReference>
<keyword evidence="4" id="KW-0808">Transferase</keyword>
<evidence type="ECO:0000256" key="1">
    <source>
        <dbReference type="ARBA" id="ARBA00004202"/>
    </source>
</evidence>
<dbReference type="Gene3D" id="3.40.50.12580">
    <property type="match status" value="1"/>
</dbReference>
<dbReference type="InterPro" id="IPR043149">
    <property type="entry name" value="TagF_N"/>
</dbReference>
<dbReference type="GO" id="GO:0047355">
    <property type="term" value="F:CDP-glycerol glycerophosphotransferase activity"/>
    <property type="evidence" value="ECO:0007669"/>
    <property type="project" value="InterPro"/>
</dbReference>
<keyword evidence="6" id="KW-0472">Membrane</keyword>
<evidence type="ECO:0000256" key="4">
    <source>
        <dbReference type="ARBA" id="ARBA00022679"/>
    </source>
</evidence>
<dbReference type="RefSeq" id="WP_084058185.1">
    <property type="nucleotide sequence ID" value="NZ_MPLS01000014.1"/>
</dbReference>
<dbReference type="EMBL" id="MPLS01000014">
    <property type="protein sequence ID" value="ORI97829.1"/>
    <property type="molecule type" value="Genomic_DNA"/>
</dbReference>
<keyword evidence="3" id="KW-1003">Cell membrane</keyword>
<accession>A0A1X0VDZ9</accession>
<dbReference type="GO" id="GO:0019350">
    <property type="term" value="P:teichoic acid biosynthetic process"/>
    <property type="evidence" value="ECO:0007669"/>
    <property type="project" value="UniProtKB-KW"/>
</dbReference>
<comment type="subcellular location">
    <subcellularLocation>
        <location evidence="1">Cell membrane</location>
        <topology evidence="1">Peripheral membrane protein</topology>
    </subcellularLocation>
</comment>
<dbReference type="InterPro" id="IPR007554">
    <property type="entry name" value="Glycerophosphate_synth"/>
</dbReference>
<evidence type="ECO:0000256" key="3">
    <source>
        <dbReference type="ARBA" id="ARBA00022475"/>
    </source>
</evidence>
<dbReference type="InterPro" id="IPR051612">
    <property type="entry name" value="Teichoic_Acid_Biosynth"/>
</dbReference>
<dbReference type="STRING" id="33968.BMS77_04395"/>
<dbReference type="Gene3D" id="3.40.50.11820">
    <property type="match status" value="1"/>
</dbReference>
<dbReference type="GO" id="GO:0005886">
    <property type="term" value="C:plasma membrane"/>
    <property type="evidence" value="ECO:0007669"/>
    <property type="project" value="UniProtKB-SubCell"/>
</dbReference>
<evidence type="ECO:0000256" key="2">
    <source>
        <dbReference type="ARBA" id="ARBA00010488"/>
    </source>
</evidence>
<evidence type="ECO:0000313" key="7">
    <source>
        <dbReference type="EMBL" id="ORI97829.1"/>
    </source>
</evidence>
<sequence>MTYWKNCLKQTNSELAKVVVFYNSDFKGNLKRLYEEINKKHPDWNIFWVVDNIGSVRNFPLFVQLLVRGEQGLDFVLEEATIIFEDKFHMSYPTSLLRNTPVVNLWHGVGLKEVELNNPINGFLADRVMSRYIMSSTIYKNQSYFVTTSTYMTQHFETNTIVKSNHFLELGMPRLDGIKISNRLHSNKKLILWAPTFRDNVEFDKILPSSHLDSLVKALKSSNSRLIFSPHPNMWKDPSFLSFCQLVNSSQFVRVLKKNESVYDYVPSIDYAIVDYSSIFYDLMYMSMDKFIRYIPDYDSYSKFQPEFKKHYFQDTYGPIVKNVDQICQLIMQPNFGKFIDETKKRYIKEKYFNKQSVDAAQAIIDVASKLTVDQATVTKGLYSFNAEFVVNNHTDLSSLLKNNSVLLLHFSNKSHSLNIKGVREIFTLDNESVEDFYKRIFYVELRKYDFDFWKHIGIDINADEVIPRKFGIQTRGYLADYQKVKGISLIQALSPKRLRIYKDDRIFDKAISQSNRLLRLIFDVKIIMLKFILRRLTKL</sequence>
<keyword evidence="5" id="KW-0777">Teichoic acid biosynthesis</keyword>
<comment type="similarity">
    <text evidence="2">Belongs to the CDP-glycerol glycerophosphotransferase family.</text>
</comment>
<evidence type="ECO:0000256" key="6">
    <source>
        <dbReference type="ARBA" id="ARBA00023136"/>
    </source>
</evidence>
<dbReference type="Proteomes" id="UP000192288">
    <property type="component" value="Unassembled WGS sequence"/>
</dbReference>
<dbReference type="AlphaFoldDB" id="A0A1X0VDZ9"/>
<gene>
    <name evidence="7" type="ORF">BMR96_05355</name>
</gene>
<organism evidence="7 8">
    <name type="scientific">Leuconostoc pseudomesenteroides</name>
    <dbReference type="NCBI Taxonomy" id="33968"/>
    <lineage>
        <taxon>Bacteria</taxon>
        <taxon>Bacillati</taxon>
        <taxon>Bacillota</taxon>
        <taxon>Bacilli</taxon>
        <taxon>Lactobacillales</taxon>
        <taxon>Lactobacillaceae</taxon>
        <taxon>Leuconostoc</taxon>
    </lineage>
</organism>
<name>A0A1X0VDZ9_LEUPS</name>
<proteinExistence type="inferred from homology"/>
<dbReference type="PANTHER" id="PTHR37316:SF3">
    <property type="entry name" value="TEICHOIC ACID GLYCEROL-PHOSPHATE TRANSFERASE"/>
    <property type="match status" value="1"/>
</dbReference>
<dbReference type="Pfam" id="PF04464">
    <property type="entry name" value="Glyphos_transf"/>
    <property type="match status" value="1"/>
</dbReference>
<comment type="caution">
    <text evidence="7">The sequence shown here is derived from an EMBL/GenBank/DDBJ whole genome shotgun (WGS) entry which is preliminary data.</text>
</comment>
<dbReference type="InterPro" id="IPR043148">
    <property type="entry name" value="TagF_C"/>
</dbReference>
<evidence type="ECO:0000313" key="8">
    <source>
        <dbReference type="Proteomes" id="UP000192288"/>
    </source>
</evidence>
<evidence type="ECO:0000256" key="5">
    <source>
        <dbReference type="ARBA" id="ARBA00022944"/>
    </source>
</evidence>
<protein>
    <submittedName>
        <fullName evidence="7">Uncharacterized protein</fullName>
    </submittedName>
</protein>